<dbReference type="Pfam" id="PF13292">
    <property type="entry name" value="DXP_synthase_N"/>
    <property type="match status" value="1"/>
</dbReference>
<dbReference type="NCBIfam" id="NF003933">
    <property type="entry name" value="PRK05444.2-2"/>
    <property type="match status" value="1"/>
</dbReference>
<evidence type="ECO:0000256" key="7">
    <source>
        <dbReference type="ARBA" id="ARBA00022977"/>
    </source>
</evidence>
<evidence type="ECO:0000256" key="6">
    <source>
        <dbReference type="ARBA" id="ARBA00022842"/>
    </source>
</evidence>
<dbReference type="RefSeq" id="WP_388111292.1">
    <property type="nucleotide sequence ID" value="NZ_JBIAHM010000012.1"/>
</dbReference>
<keyword evidence="5 10" id="KW-0479">Metal-binding</keyword>
<dbReference type="EMBL" id="JBIAHM010000012">
    <property type="protein sequence ID" value="MFE9602988.1"/>
    <property type="molecule type" value="Genomic_DNA"/>
</dbReference>
<dbReference type="Gene3D" id="3.40.50.920">
    <property type="match status" value="1"/>
</dbReference>
<comment type="cofactor">
    <cofactor evidence="10">
        <name>Mg(2+)</name>
        <dbReference type="ChEBI" id="CHEBI:18420"/>
    </cofactor>
    <text evidence="10">Binds 1 Mg(2+) ion per subunit.</text>
</comment>
<gene>
    <name evidence="10 12" type="primary">dxs</name>
    <name evidence="12" type="ORF">ACFYNQ_31055</name>
</gene>
<dbReference type="SUPFAM" id="SSF52922">
    <property type="entry name" value="TK C-terminal domain-like"/>
    <property type="match status" value="1"/>
</dbReference>
<dbReference type="CDD" id="cd07033">
    <property type="entry name" value="TPP_PYR_DXS_TK_like"/>
    <property type="match status" value="1"/>
</dbReference>
<dbReference type="PANTHER" id="PTHR43322">
    <property type="entry name" value="1-D-DEOXYXYLULOSE 5-PHOSPHATE SYNTHASE-RELATED"/>
    <property type="match status" value="1"/>
</dbReference>
<evidence type="ECO:0000256" key="9">
    <source>
        <dbReference type="ARBA" id="ARBA00023229"/>
    </source>
</evidence>
<dbReference type="EC" id="2.2.1.7" evidence="10"/>
<proteinExistence type="inferred from homology"/>
<keyword evidence="9 10" id="KW-0414">Isoprene biosynthesis</keyword>
<dbReference type="SMART" id="SM00861">
    <property type="entry name" value="Transket_pyr"/>
    <property type="match status" value="1"/>
</dbReference>
<keyword evidence="7 10" id="KW-0784">Thiamine biosynthesis</keyword>
<feature type="binding site" evidence="10">
    <location>
        <begin position="113"/>
        <end position="115"/>
    </location>
    <ligand>
        <name>thiamine diphosphate</name>
        <dbReference type="ChEBI" id="CHEBI:58937"/>
    </ligand>
</feature>
<dbReference type="InterPro" id="IPR005475">
    <property type="entry name" value="Transketolase-like_Pyr-bd"/>
</dbReference>
<evidence type="ECO:0000256" key="10">
    <source>
        <dbReference type="HAMAP-Rule" id="MF_00315"/>
    </source>
</evidence>
<dbReference type="Gene3D" id="3.40.50.970">
    <property type="match status" value="2"/>
</dbReference>
<dbReference type="NCBIfam" id="TIGR00204">
    <property type="entry name" value="dxs"/>
    <property type="match status" value="1"/>
</dbReference>
<dbReference type="PANTHER" id="PTHR43322:SF5">
    <property type="entry name" value="1-DEOXY-D-XYLULOSE-5-PHOSPHATE SYNTHASE, CHLOROPLASTIC"/>
    <property type="match status" value="1"/>
</dbReference>
<feature type="binding site" evidence="10">
    <location>
        <position position="174"/>
    </location>
    <ligand>
        <name>Mg(2+)</name>
        <dbReference type="ChEBI" id="CHEBI:18420"/>
    </ligand>
</feature>
<feature type="binding site" evidence="10">
    <location>
        <position position="174"/>
    </location>
    <ligand>
        <name>thiamine diphosphate</name>
        <dbReference type="ChEBI" id="CHEBI:58937"/>
    </ligand>
</feature>
<evidence type="ECO:0000313" key="12">
    <source>
        <dbReference type="EMBL" id="MFE9602988.1"/>
    </source>
</evidence>
<dbReference type="HAMAP" id="MF_00315">
    <property type="entry name" value="DXP_synth"/>
    <property type="match status" value="1"/>
</dbReference>
<dbReference type="GO" id="GO:0008661">
    <property type="term" value="F:1-deoxy-D-xylulose-5-phosphate synthase activity"/>
    <property type="evidence" value="ECO:0007669"/>
    <property type="project" value="UniProtKB-EC"/>
</dbReference>
<dbReference type="InterPro" id="IPR005477">
    <property type="entry name" value="Dxylulose-5-P_synthase"/>
</dbReference>
<evidence type="ECO:0000256" key="4">
    <source>
        <dbReference type="ARBA" id="ARBA00022679"/>
    </source>
</evidence>
<dbReference type="InterPro" id="IPR033248">
    <property type="entry name" value="Transketolase_C"/>
</dbReference>
<dbReference type="InterPro" id="IPR009014">
    <property type="entry name" value="Transketo_C/PFOR_II"/>
</dbReference>
<comment type="cofactor">
    <cofactor evidence="10">
        <name>thiamine diphosphate</name>
        <dbReference type="ChEBI" id="CHEBI:58937"/>
    </cofactor>
    <text evidence="10">Binds 1 thiamine pyrophosphate per subunit.</text>
</comment>
<comment type="similarity">
    <text evidence="2 10">Belongs to the transketolase family. DXPS subfamily.</text>
</comment>
<dbReference type="InterPro" id="IPR029061">
    <property type="entry name" value="THDP-binding"/>
</dbReference>
<organism evidence="12 13">
    <name type="scientific">Streptomyces hokutonensis</name>
    <dbReference type="NCBI Taxonomy" id="1306990"/>
    <lineage>
        <taxon>Bacteria</taxon>
        <taxon>Bacillati</taxon>
        <taxon>Actinomycetota</taxon>
        <taxon>Actinomycetes</taxon>
        <taxon>Kitasatosporales</taxon>
        <taxon>Streptomycetaceae</taxon>
        <taxon>Streptomyces</taxon>
    </lineage>
</organism>
<evidence type="ECO:0000313" key="13">
    <source>
        <dbReference type="Proteomes" id="UP001601303"/>
    </source>
</evidence>
<protein>
    <recommendedName>
        <fullName evidence="10">1-deoxy-D-xylulose-5-phosphate synthase</fullName>
        <ecNumber evidence="10">2.2.1.7</ecNumber>
    </recommendedName>
    <alternativeName>
        <fullName evidence="10">1-deoxyxylulose-5-phosphate synthase</fullName>
        <shortName evidence="10">DXP synthase</shortName>
        <shortName evidence="10">DXPS</shortName>
    </alternativeName>
</protein>
<evidence type="ECO:0000256" key="3">
    <source>
        <dbReference type="ARBA" id="ARBA00011738"/>
    </source>
</evidence>
<comment type="caution">
    <text evidence="12">The sequence shown here is derived from an EMBL/GenBank/DDBJ whole genome shotgun (WGS) entry which is preliminary data.</text>
</comment>
<comment type="subunit">
    <text evidence="3 10">Homodimer.</text>
</comment>
<feature type="binding site" evidence="10">
    <location>
        <position position="366"/>
    </location>
    <ligand>
        <name>thiamine diphosphate</name>
        <dbReference type="ChEBI" id="CHEBI:58937"/>
    </ligand>
</feature>
<feature type="binding site" evidence="10">
    <location>
        <position position="73"/>
    </location>
    <ligand>
        <name>thiamine diphosphate</name>
        <dbReference type="ChEBI" id="CHEBI:58937"/>
    </ligand>
</feature>
<dbReference type="InterPro" id="IPR020826">
    <property type="entry name" value="Transketolase_BS"/>
</dbReference>
<evidence type="ECO:0000256" key="1">
    <source>
        <dbReference type="ARBA" id="ARBA00004980"/>
    </source>
</evidence>
<feature type="domain" description="Transketolase-like pyrimidine-binding" evidence="11">
    <location>
        <begin position="315"/>
        <end position="479"/>
    </location>
</feature>
<dbReference type="SUPFAM" id="SSF52518">
    <property type="entry name" value="Thiamin diphosphate-binding fold (THDP-binding)"/>
    <property type="match status" value="2"/>
</dbReference>
<accession>A0ABW6MA18</accession>
<evidence type="ECO:0000256" key="2">
    <source>
        <dbReference type="ARBA" id="ARBA00011081"/>
    </source>
</evidence>
<keyword evidence="13" id="KW-1185">Reference proteome</keyword>
<keyword evidence="4 10" id="KW-0808">Transferase</keyword>
<sequence length="642" mass="68777">MPLLTRIRGPRDLDRLSLEQLDQLAEEIRTFLVDAVSKTGGHLGPNLGVVELTIALHRVFESPKDRVLWDTGHQSYVHKLLTGRQDFSRLKQKGGLSGYPSQAESEHDVIENSHASTVLGWADGLAKANQVLKREDHVVAVIGDGALTGGMAWEALNNIADAKDRPLVIVVNDNERSYAPTIGGLANHLATLRTTDGYERFLARGKDLLGRTPVVGKPLYETLHGAKKGLKDFIAPQGMFEDLGLKYVGPIDGHDIEAMESALARAKRFGGPVIVHVLTEKGRGYQPALQDEADRFHGISPIHPDTGLPIKPSGADWTSVFGDEMVALGQEREDIVAITAAMLQPVGLKKFADAFPNRIYDVGIAEQHGAVSAAGLATGGLHPVFAVYATFLNRAFDQVLMDVALHKCGVTFVLDRAGVTGTDGASHNGMWDMSILQVVPGLRLAAPRDAEQVRAQLREAVQVKDAPTVVRFSKGAVGPAVPAVGRIGGMDVLRAPGTDAPDVLLVSVGALAPMCLEIADLLDKQGITATVVDPRWVKPVDEAMAPLAEQHRVVVTVEDNSRVGGVGSSIAQALRDAGVDVPLRDFGIPPRFLDHASRAEVMTEIGLTAPDIARQVTGLVSKLDGRFDRPTAEVDSVESARD</sequence>
<evidence type="ECO:0000256" key="8">
    <source>
        <dbReference type="ARBA" id="ARBA00023052"/>
    </source>
</evidence>
<comment type="catalytic activity">
    <reaction evidence="10">
        <text>D-glyceraldehyde 3-phosphate + pyruvate + H(+) = 1-deoxy-D-xylulose 5-phosphate + CO2</text>
        <dbReference type="Rhea" id="RHEA:12605"/>
        <dbReference type="ChEBI" id="CHEBI:15361"/>
        <dbReference type="ChEBI" id="CHEBI:15378"/>
        <dbReference type="ChEBI" id="CHEBI:16526"/>
        <dbReference type="ChEBI" id="CHEBI:57792"/>
        <dbReference type="ChEBI" id="CHEBI:59776"/>
        <dbReference type="EC" id="2.2.1.7"/>
    </reaction>
</comment>
<feature type="binding site" evidence="10">
    <location>
        <position position="285"/>
    </location>
    <ligand>
        <name>thiamine diphosphate</name>
        <dbReference type="ChEBI" id="CHEBI:58937"/>
    </ligand>
</feature>
<dbReference type="CDD" id="cd02007">
    <property type="entry name" value="TPP_DXS"/>
    <property type="match status" value="1"/>
</dbReference>
<comment type="pathway">
    <text evidence="1 10">Metabolic intermediate biosynthesis; 1-deoxy-D-xylulose 5-phosphate biosynthesis; 1-deoxy-D-xylulose 5-phosphate from D-glyceraldehyde 3-phosphate and pyruvate: step 1/1.</text>
</comment>
<comment type="function">
    <text evidence="10">Catalyzes the acyloin condensation reaction between C atoms 2 and 3 of pyruvate and glyceraldehyde 3-phosphate to yield 1-deoxy-D-xylulose-5-phosphate (DXP).</text>
</comment>
<keyword evidence="6 10" id="KW-0460">Magnesium</keyword>
<reference evidence="12 13" key="1">
    <citation type="submission" date="2024-10" db="EMBL/GenBank/DDBJ databases">
        <title>The Natural Products Discovery Center: Release of the First 8490 Sequenced Strains for Exploring Actinobacteria Biosynthetic Diversity.</title>
        <authorList>
            <person name="Kalkreuter E."/>
            <person name="Kautsar S.A."/>
            <person name="Yang D."/>
            <person name="Bader C.D."/>
            <person name="Teijaro C.N."/>
            <person name="Fluegel L."/>
            <person name="Davis C.M."/>
            <person name="Simpson J.R."/>
            <person name="Lauterbach L."/>
            <person name="Steele A.D."/>
            <person name="Gui C."/>
            <person name="Meng S."/>
            <person name="Li G."/>
            <person name="Viehrig K."/>
            <person name="Ye F."/>
            <person name="Su P."/>
            <person name="Kiefer A.F."/>
            <person name="Nichols A."/>
            <person name="Cepeda A.J."/>
            <person name="Yan W."/>
            <person name="Fan B."/>
            <person name="Jiang Y."/>
            <person name="Adhikari A."/>
            <person name="Zheng C.-J."/>
            <person name="Schuster L."/>
            <person name="Cowan T.M."/>
            <person name="Smanski M.J."/>
            <person name="Chevrette M.G."/>
            <person name="De Carvalho L.P.S."/>
            <person name="Shen B."/>
        </authorList>
    </citation>
    <scope>NUCLEOTIDE SEQUENCE [LARGE SCALE GENOMIC DNA]</scope>
    <source>
        <strain evidence="12 13">NPDC006488</strain>
    </source>
</reference>
<evidence type="ECO:0000256" key="5">
    <source>
        <dbReference type="ARBA" id="ARBA00022723"/>
    </source>
</evidence>
<dbReference type="Pfam" id="PF02779">
    <property type="entry name" value="Transket_pyr"/>
    <property type="match status" value="1"/>
</dbReference>
<feature type="binding site" evidence="10">
    <location>
        <position position="144"/>
    </location>
    <ligand>
        <name>Mg(2+)</name>
        <dbReference type="ChEBI" id="CHEBI:18420"/>
    </ligand>
</feature>
<dbReference type="InterPro" id="IPR049557">
    <property type="entry name" value="Transketolase_CS"/>
</dbReference>
<evidence type="ECO:0000259" key="11">
    <source>
        <dbReference type="SMART" id="SM00861"/>
    </source>
</evidence>
<dbReference type="Proteomes" id="UP001601303">
    <property type="component" value="Unassembled WGS sequence"/>
</dbReference>
<name>A0ABW6MA18_9ACTN</name>
<keyword evidence="8 10" id="KW-0786">Thiamine pyrophosphate</keyword>
<dbReference type="Pfam" id="PF02780">
    <property type="entry name" value="Transketolase_C"/>
    <property type="match status" value="1"/>
</dbReference>
<dbReference type="PROSITE" id="PS00802">
    <property type="entry name" value="TRANSKETOLASE_2"/>
    <property type="match status" value="1"/>
</dbReference>
<feature type="binding site" evidence="10">
    <location>
        <begin position="145"/>
        <end position="146"/>
    </location>
    <ligand>
        <name>thiamine diphosphate</name>
        <dbReference type="ChEBI" id="CHEBI:58937"/>
    </ligand>
</feature>
<dbReference type="PROSITE" id="PS00801">
    <property type="entry name" value="TRANSKETOLASE_1"/>
    <property type="match status" value="1"/>
</dbReference>